<sequence>MARCIDDVDTGVFPDDGRALGENGDATLALKVVAVHRTLSNLLMFVERAGLLEQFVNKGGLAMIDVCDNGDVANIHRKADLIFLYVHVRR</sequence>
<keyword evidence="2" id="KW-1185">Reference proteome</keyword>
<organism evidence="1 2">
    <name type="scientific">Acetobacter aceti NBRC 14818</name>
    <dbReference type="NCBI Taxonomy" id="887700"/>
    <lineage>
        <taxon>Bacteria</taxon>
        <taxon>Pseudomonadati</taxon>
        <taxon>Pseudomonadota</taxon>
        <taxon>Alphaproteobacteria</taxon>
        <taxon>Acetobacterales</taxon>
        <taxon>Acetobacteraceae</taxon>
        <taxon>Acetobacter</taxon>
        <taxon>Acetobacter subgen. Acetobacter</taxon>
    </lineage>
</organism>
<proteinExistence type="predicted"/>
<accession>A0AB33IG32</accession>
<dbReference type="AntiFam" id="ANF00072">
    <property type="entry name" value="Shadow ORF (opposite TypA)"/>
</dbReference>
<dbReference type="Proteomes" id="UP000516424">
    <property type="component" value="Chromosome"/>
</dbReference>
<evidence type="ECO:0000313" key="1">
    <source>
        <dbReference type="EMBL" id="BCK75953.1"/>
    </source>
</evidence>
<dbReference type="AlphaFoldDB" id="A0AB33IG32"/>
<gene>
    <name evidence="1" type="ORF">EMQ_1559</name>
</gene>
<evidence type="ECO:0000313" key="2">
    <source>
        <dbReference type="Proteomes" id="UP000516424"/>
    </source>
</evidence>
<reference evidence="1 2" key="1">
    <citation type="journal article" date="2011" name="Microbiology">
        <title>Transcriptome response to different carbon sources in Acetobacter aceti.</title>
        <authorList>
            <person name="Sakurai K."/>
            <person name="Arai H."/>
            <person name="Ishii M."/>
            <person name="Igarashi Y."/>
        </authorList>
    </citation>
    <scope>NUCLEOTIDE SEQUENCE [LARGE SCALE GENOMIC DNA]</scope>
    <source>
        <strain evidence="1 2">NBRC 14818</strain>
    </source>
</reference>
<name>A0AB33IG32_ACEAC</name>
<dbReference type="EMBL" id="AP023410">
    <property type="protein sequence ID" value="BCK75953.1"/>
    <property type="molecule type" value="Genomic_DNA"/>
</dbReference>
<protein>
    <submittedName>
        <fullName evidence="1">Uncharacterized protein</fullName>
    </submittedName>
</protein>